<reference evidence="1 2" key="1">
    <citation type="submission" date="2019-01" db="EMBL/GenBank/DDBJ databases">
        <title>Genomic insights into a novel species Rhodoferax sp.</title>
        <authorList>
            <person name="Jin L."/>
        </authorList>
    </citation>
    <scope>NUCLEOTIDE SEQUENCE [LARGE SCALE GENOMIC DNA]</scope>
    <source>
        <strain evidence="1 2">CHu59-6-5</strain>
    </source>
</reference>
<protein>
    <submittedName>
        <fullName evidence="1">Uncharacterized protein</fullName>
    </submittedName>
</protein>
<keyword evidence="2" id="KW-1185">Reference proteome</keyword>
<proteinExistence type="predicted"/>
<dbReference type="AlphaFoldDB" id="A0A515DG32"/>
<evidence type="ECO:0000313" key="1">
    <source>
        <dbReference type="EMBL" id="QDL39337.1"/>
    </source>
</evidence>
<dbReference type="RefSeq" id="WP_142820821.1">
    <property type="nucleotide sequence ID" value="NZ_CP035503.1"/>
</dbReference>
<dbReference type="EMBL" id="CP035503">
    <property type="protein sequence ID" value="QDL39337.1"/>
    <property type="molecule type" value="Genomic_DNA"/>
</dbReference>
<dbReference type="Proteomes" id="UP000316798">
    <property type="component" value="Chromosome"/>
</dbReference>
<name>A0A515DG32_9BURK</name>
<organism evidence="1 2">
    <name type="scientific">Rhodoferax sediminis</name>
    <dbReference type="NCBI Taxonomy" id="2509614"/>
    <lineage>
        <taxon>Bacteria</taxon>
        <taxon>Pseudomonadati</taxon>
        <taxon>Pseudomonadota</taxon>
        <taxon>Betaproteobacteria</taxon>
        <taxon>Burkholderiales</taxon>
        <taxon>Comamonadaceae</taxon>
        <taxon>Rhodoferax</taxon>
    </lineage>
</organism>
<accession>A0A515DG32</accession>
<sequence length="224" mass="25629">MGIVFKRQFLQADELLQRWKCSERDLKYEVIEGQLRPIIFVSDPEKFTDLENRPTFGPDEHYHNPADDDDVLGPTFVNRGYLVLRHPIRDGIDSCYFPSFSRHDEPSPHIASIEFGIPLEKYWSELLFDLPSILRFEAERTEGMTSKQLDEKSLSTRERDTLLKLVIGMAVKGYNYDSAAAKSRAPKEIADDLADLGIGVSDDTVRKYLKQATDTVLPTKPHQP</sequence>
<evidence type="ECO:0000313" key="2">
    <source>
        <dbReference type="Proteomes" id="UP000316798"/>
    </source>
</evidence>
<gene>
    <name evidence="1" type="ORF">EUB48_19950</name>
</gene>
<dbReference type="KEGG" id="rhf:EUB48_19950"/>
<dbReference type="OrthoDB" id="8913455at2"/>